<dbReference type="AlphaFoldDB" id="A0A1W5RNF3"/>
<organism evidence="1">
    <name type="scientific">Hydrodictyon reticulatum</name>
    <name type="common">Water net</name>
    <name type="synonym">Conferva reticulatum</name>
    <dbReference type="NCBI Taxonomy" id="3107"/>
    <lineage>
        <taxon>Eukaryota</taxon>
        <taxon>Viridiplantae</taxon>
        <taxon>Chlorophyta</taxon>
        <taxon>core chlorophytes</taxon>
        <taxon>Chlorophyceae</taxon>
        <taxon>CS clade</taxon>
        <taxon>Sphaeropleales</taxon>
        <taxon>Hydrodictyaceae</taxon>
        <taxon>Hydrodictyon</taxon>
    </lineage>
</organism>
<proteinExistence type="predicted"/>
<dbReference type="EMBL" id="KY114065">
    <property type="protein sequence ID" value="AQU64553.1"/>
    <property type="molecule type" value="Genomic_DNA"/>
</dbReference>
<gene>
    <name evidence="1" type="primary">orf176</name>
</gene>
<protein>
    <submittedName>
        <fullName evidence="1">Uncharacterized protein</fullName>
    </submittedName>
</protein>
<geneLocation type="chloroplast" evidence="1"/>
<dbReference type="RefSeq" id="YP_009364218.1">
    <property type="nucleotide sequence ID" value="NC_034655.1"/>
</dbReference>
<reference evidence="1" key="1">
    <citation type="journal article" date="2017" name="PeerJ">
        <title>lastomes of the green algae Hydrodictyon reticulatum and Pediastrum duplex (Sphaeropleales, Chlorophyceae).</title>
        <authorList>
            <person name="McManus H.A."/>
            <person name="Sanchez D."/>
            <person name="Karol K.G."/>
        </authorList>
    </citation>
    <scope>NUCLEOTIDE SEQUENCE</scope>
</reference>
<name>A0A1W5RNF3_HYDRE</name>
<dbReference type="GeneID" id="32880362"/>
<evidence type="ECO:0000313" key="1">
    <source>
        <dbReference type="EMBL" id="AQU64553.1"/>
    </source>
</evidence>
<keyword evidence="1" id="KW-0150">Chloroplast</keyword>
<keyword evidence="1" id="KW-0934">Plastid</keyword>
<sequence>MFFFGLDITLPFELNCKKFLDSSSIIFTEPSEQNLIFQPNTSINIPNLIFQPNISINIPNLINFYNYGNIEVLFKDSMWYLSTDKNATMFFIPKLENDNKNILNLFKSEPSEFLNISFKVEENDFTRRCNVSVVIENKTNYYIGYVIQFSNLRIKFNKLSNNKKDVFIDFMIY</sequence>
<accession>A0A1W5RNF3</accession>